<dbReference type="EMBL" id="JANBVO010000008">
    <property type="protein sequence ID" value="KAJ9150410.1"/>
    <property type="molecule type" value="Genomic_DNA"/>
</dbReference>
<evidence type="ECO:0000256" key="1">
    <source>
        <dbReference type="SAM" id="MobiDB-lite"/>
    </source>
</evidence>
<dbReference type="InterPro" id="IPR038769">
    <property type="entry name" value="MTC4"/>
</dbReference>
<feature type="region of interest" description="Disordered" evidence="1">
    <location>
        <begin position="587"/>
        <end position="729"/>
    </location>
</feature>
<accession>A0AA38S6T2</accession>
<feature type="region of interest" description="Disordered" evidence="1">
    <location>
        <begin position="746"/>
        <end position="772"/>
    </location>
</feature>
<feature type="compositionally biased region" description="Basic and acidic residues" evidence="1">
    <location>
        <begin position="614"/>
        <end position="623"/>
    </location>
</feature>
<dbReference type="PANTHER" id="PTHR38426">
    <property type="entry name" value="MAINTENANCE OF TELOMERE CAPPING PROTEIN 4"/>
    <property type="match status" value="1"/>
</dbReference>
<feature type="region of interest" description="Disordered" evidence="1">
    <location>
        <begin position="267"/>
        <end position="575"/>
    </location>
</feature>
<feature type="compositionally biased region" description="Basic and acidic residues" evidence="1">
    <location>
        <begin position="333"/>
        <end position="351"/>
    </location>
</feature>
<feature type="compositionally biased region" description="Basic and acidic residues" evidence="1">
    <location>
        <begin position="681"/>
        <end position="690"/>
    </location>
</feature>
<keyword evidence="2" id="KW-1133">Transmembrane helix</keyword>
<dbReference type="Proteomes" id="UP001174694">
    <property type="component" value="Unassembled WGS sequence"/>
</dbReference>
<name>A0AA38S6T2_9PEZI</name>
<evidence type="ECO:0000256" key="2">
    <source>
        <dbReference type="SAM" id="Phobius"/>
    </source>
</evidence>
<keyword evidence="2" id="KW-0472">Membrane</keyword>
<evidence type="ECO:0000313" key="3">
    <source>
        <dbReference type="EMBL" id="KAJ9150410.1"/>
    </source>
</evidence>
<feature type="compositionally biased region" description="Polar residues" evidence="1">
    <location>
        <begin position="355"/>
        <end position="371"/>
    </location>
</feature>
<sequence length="992" mass="109253">MALNLSESRRLAAKRNVSQPLPPRLIPLPDTRAQKAKDHLELLAQYRRLLELVPPLIPPAALRKGSTISVPASPSHSAPMTPNVNNVSLVSELGRPYNPLQYIRNRKVRARGRLTIDGESQGFGDVVKVTDWVDEVAKWVATGQNRLPGNSALPPFASANEAIAESSPPSNASRPSVSMSKSKRPRVDWVIDPADMLADVYWLEQDSNKLLIEDRHWRRIYPQDPDLYRPLSQQTEGGVVGAATSPFRANDKVDAGALPDAGAIEKKASKTGSEHVLSSAKEKAKQKLHSMRSSHRHTGSVHSRRGSGSESSDSDSDRRLRSRSGTFGGSGKDILEKQMMEMIAREAKEDELTQMFGSDTQRSKSRSQSIMTPERTGRDSAVPSRQHSRRESRAELSDPGRSVQGSPHRSGRASLEVPPPRRRSSVDDDTSPAISPDLRPSRTEGSFIPTIGMDLSPESSRPASPRPGSPSRNPFSKVKNIFRERSRERAVEAPLTDKEDNAEPAANSLDRVSSSPESGLDKKITLDRISSVSPGRKVASRGTSRGHGSHRHMGGVRIGRDEPGAGLRSLFKGPRIDSVLRSGVSKVSELLWRRESDDHDVDSSSTSSDESEGEDRGRRRDSDDPTSSPQGQAGQIKRPSKHFLDVMPPFVHASESQERAASEHPSMLGPALSRPSSRRSSRFDLLKPPKIDVQSASAPPSPPPESRKTRDEETTDSESRRESRSDGVRVADARLNAVLGLPQSFTTPLSRQFSGPSRGGDAGRAPETGLAPVSRREIARMRSLMLSTGIMAMEISRRVNEPRLLVSSTATDKGMSGMQGNSSLSWAEIAKFSLADERELVSRPICQAELFPLSARVLSSAIQHSAQEWHATADALASQEMSGLQRRIDGLRGKVALDLTSMTRSAADEADEVSRDLIVGQRLKVKRVVDIIEKMLRRKRRRFRWVRRAGWLAVEWVLVGFMWYVWFVVMIARIFLGMGRGVVAGVRWLLWL</sequence>
<keyword evidence="2" id="KW-0812">Transmembrane</keyword>
<reference evidence="3" key="1">
    <citation type="submission" date="2022-07" db="EMBL/GenBank/DDBJ databases">
        <title>Fungi with potential for degradation of polypropylene.</title>
        <authorList>
            <person name="Gostincar C."/>
        </authorList>
    </citation>
    <scope>NUCLEOTIDE SEQUENCE</scope>
    <source>
        <strain evidence="3">EXF-13308</strain>
    </source>
</reference>
<feature type="compositionally biased region" description="Polar residues" evidence="1">
    <location>
        <begin position="746"/>
        <end position="755"/>
    </location>
</feature>
<feature type="transmembrane region" description="Helical" evidence="2">
    <location>
        <begin position="945"/>
        <end position="964"/>
    </location>
</feature>
<organism evidence="3 4">
    <name type="scientific">Pleurostoma richardsiae</name>
    <dbReference type="NCBI Taxonomy" id="41990"/>
    <lineage>
        <taxon>Eukaryota</taxon>
        <taxon>Fungi</taxon>
        <taxon>Dikarya</taxon>
        <taxon>Ascomycota</taxon>
        <taxon>Pezizomycotina</taxon>
        <taxon>Sordariomycetes</taxon>
        <taxon>Sordariomycetidae</taxon>
        <taxon>Calosphaeriales</taxon>
        <taxon>Pleurostomataceae</taxon>
        <taxon>Pleurostoma</taxon>
    </lineage>
</organism>
<proteinExistence type="predicted"/>
<keyword evidence="4" id="KW-1185">Reference proteome</keyword>
<feature type="compositionally biased region" description="Polar residues" evidence="1">
    <location>
        <begin position="167"/>
        <end position="180"/>
    </location>
</feature>
<feature type="compositionally biased region" description="Basic and acidic residues" evidence="1">
    <location>
        <begin position="705"/>
        <end position="729"/>
    </location>
</feature>
<feature type="compositionally biased region" description="Basic and acidic residues" evidence="1">
    <location>
        <begin position="481"/>
        <end position="501"/>
    </location>
</feature>
<dbReference type="AlphaFoldDB" id="A0AA38S6T2"/>
<feature type="region of interest" description="Disordered" evidence="1">
    <location>
        <begin position="162"/>
        <end position="184"/>
    </location>
</feature>
<evidence type="ECO:0000313" key="4">
    <source>
        <dbReference type="Proteomes" id="UP001174694"/>
    </source>
</evidence>
<gene>
    <name evidence="3" type="ORF">NKR23_g3873</name>
</gene>
<feature type="region of interest" description="Disordered" evidence="1">
    <location>
        <begin position="1"/>
        <end position="29"/>
    </location>
</feature>
<dbReference type="PANTHER" id="PTHR38426:SF1">
    <property type="entry name" value="MAINTENANCE OF TELOMERE CAPPING PROTEIN 4"/>
    <property type="match status" value="1"/>
</dbReference>
<comment type="caution">
    <text evidence="3">The sequence shown here is derived from an EMBL/GenBank/DDBJ whole genome shotgun (WGS) entry which is preliminary data.</text>
</comment>
<protein>
    <submittedName>
        <fullName evidence="3">UPF0183 domain-containing protein</fullName>
    </submittedName>
</protein>
<feature type="compositionally biased region" description="Basic and acidic residues" evidence="1">
    <location>
        <begin position="389"/>
        <end position="398"/>
    </location>
</feature>
<feature type="compositionally biased region" description="Basic residues" evidence="1">
    <location>
        <begin position="286"/>
        <end position="305"/>
    </location>
</feature>